<feature type="non-terminal residue" evidence="1">
    <location>
        <position position="1"/>
    </location>
</feature>
<evidence type="ECO:0008006" key="2">
    <source>
        <dbReference type="Google" id="ProtNLM"/>
    </source>
</evidence>
<dbReference type="EMBL" id="KN640430">
    <property type="protein sequence ID" value="KHN47628.1"/>
    <property type="molecule type" value="Genomic_DNA"/>
</dbReference>
<protein>
    <recommendedName>
        <fullName evidence="2">Transposon TX1 149 kDa protein</fullName>
    </recommendedName>
</protein>
<name>A0A0B2SRW2_GLYSO</name>
<accession>A0A0B2SRW2</accession>
<proteinExistence type="predicted"/>
<reference evidence="1" key="1">
    <citation type="submission" date="2014-07" db="EMBL/GenBank/DDBJ databases">
        <title>Identification of a novel salt tolerance gene in wild soybean by whole-genome sequencing.</title>
        <authorList>
            <person name="Lam H.-M."/>
            <person name="Qi X."/>
            <person name="Li M.-W."/>
            <person name="Liu X."/>
            <person name="Xie M."/>
            <person name="Ni M."/>
            <person name="Xu X."/>
        </authorList>
    </citation>
    <scope>NUCLEOTIDE SEQUENCE [LARGE SCALE GENOMIC DNA]</scope>
    <source>
        <tissue evidence="1">Root</tissue>
    </source>
</reference>
<evidence type="ECO:0000313" key="1">
    <source>
        <dbReference type="EMBL" id="KHN47628.1"/>
    </source>
</evidence>
<dbReference type="AlphaFoldDB" id="A0A0B2SRW2"/>
<gene>
    <name evidence="1" type="ORF">glysoja_036480</name>
</gene>
<organism evidence="1">
    <name type="scientific">Glycine soja</name>
    <name type="common">Wild soybean</name>
    <dbReference type="NCBI Taxonomy" id="3848"/>
    <lineage>
        <taxon>Eukaryota</taxon>
        <taxon>Viridiplantae</taxon>
        <taxon>Streptophyta</taxon>
        <taxon>Embryophyta</taxon>
        <taxon>Tracheophyta</taxon>
        <taxon>Spermatophyta</taxon>
        <taxon>Magnoliopsida</taxon>
        <taxon>eudicotyledons</taxon>
        <taxon>Gunneridae</taxon>
        <taxon>Pentapetalae</taxon>
        <taxon>rosids</taxon>
        <taxon>fabids</taxon>
        <taxon>Fabales</taxon>
        <taxon>Fabaceae</taxon>
        <taxon>Papilionoideae</taxon>
        <taxon>50 kb inversion clade</taxon>
        <taxon>NPAAA clade</taxon>
        <taxon>indigoferoid/millettioid clade</taxon>
        <taxon>Phaseoleae</taxon>
        <taxon>Glycine</taxon>
        <taxon>Glycine subgen. Soja</taxon>
    </lineage>
</organism>
<feature type="non-terminal residue" evidence="1">
    <location>
        <position position="97"/>
    </location>
</feature>
<sequence length="97" mass="11629">NTLRWLMMDDTWVENPDLIKAEILQHFQSRFNEPHLNRPNLDGVYFNALSPTQREMMVQPFNEKEIRCAVWNCGSDKSLGPDGFNFRFIKHFWKELK</sequence>
<dbReference type="Proteomes" id="UP000053555">
    <property type="component" value="Unassembled WGS sequence"/>
</dbReference>